<keyword evidence="3" id="KW-1185">Reference proteome</keyword>
<feature type="compositionally biased region" description="Basic and acidic residues" evidence="1">
    <location>
        <begin position="140"/>
        <end position="218"/>
    </location>
</feature>
<dbReference type="EMBL" id="HG712494">
    <property type="protein sequence ID" value="CDJ50915.1"/>
    <property type="molecule type" value="Genomic_DNA"/>
</dbReference>
<protein>
    <submittedName>
        <fullName evidence="2">Uncharacterized protein</fullName>
    </submittedName>
</protein>
<feature type="compositionally biased region" description="Polar residues" evidence="1">
    <location>
        <begin position="221"/>
        <end position="231"/>
    </location>
</feature>
<feature type="region of interest" description="Disordered" evidence="1">
    <location>
        <begin position="109"/>
        <end position="231"/>
    </location>
</feature>
<sequence>MALRTFPGSGDPRYVPNPQGTVIGVAGRASISSKDLYSRTRSRSLRRPAPSSGCGWYEYGLYDVALELTEVPLRPFELEYRERTILSPEEPQPVELPSNRQPAVLVKLKHKPRACAPPHPSTVRLRYEPEAAPLVFPGESQEKNQKADKIEKLPSTQLDKDSEPGNASKDRHKTEKADKHDKGEKGEKKAEKGEKHDKTDKGTKEKEKSEKKDKEKKNKSPTQEQSSKTEA</sequence>
<accession>U6LT13</accession>
<organism evidence="2 3">
    <name type="scientific">Eimeria brunetti</name>
    <dbReference type="NCBI Taxonomy" id="51314"/>
    <lineage>
        <taxon>Eukaryota</taxon>
        <taxon>Sar</taxon>
        <taxon>Alveolata</taxon>
        <taxon>Apicomplexa</taxon>
        <taxon>Conoidasida</taxon>
        <taxon>Coccidia</taxon>
        <taxon>Eucoccidiorida</taxon>
        <taxon>Eimeriorina</taxon>
        <taxon>Eimeriidae</taxon>
        <taxon>Eimeria</taxon>
    </lineage>
</organism>
<name>U6LT13_9EIME</name>
<reference evidence="2" key="2">
    <citation type="submission" date="2013-10" db="EMBL/GenBank/DDBJ databases">
        <authorList>
            <person name="Aslett M."/>
        </authorList>
    </citation>
    <scope>NUCLEOTIDE SEQUENCE [LARGE SCALE GENOMIC DNA]</scope>
    <source>
        <strain evidence="2">Houghton</strain>
    </source>
</reference>
<dbReference type="VEuPathDB" id="ToxoDB:EBH_0037500"/>
<reference evidence="2" key="1">
    <citation type="submission" date="2013-10" db="EMBL/GenBank/DDBJ databases">
        <title>Genomic analysis of the causative agents of coccidiosis in chickens.</title>
        <authorList>
            <person name="Reid A.J."/>
            <person name="Blake D."/>
            <person name="Billington K."/>
            <person name="Browne H."/>
            <person name="Dunn M."/>
            <person name="Hung S."/>
            <person name="Kawahara F."/>
            <person name="Miranda-Saavedra D."/>
            <person name="Mourier T."/>
            <person name="Nagra H."/>
            <person name="Otto T.D."/>
            <person name="Rawlings N."/>
            <person name="Sanchez A."/>
            <person name="Sanders M."/>
            <person name="Subramaniam C."/>
            <person name="Tay Y."/>
            <person name="Dear P."/>
            <person name="Doerig C."/>
            <person name="Gruber A."/>
            <person name="Parkinson J."/>
            <person name="Shirley M."/>
            <person name="Wan K.L."/>
            <person name="Berriman M."/>
            <person name="Tomley F."/>
            <person name="Pain A."/>
        </authorList>
    </citation>
    <scope>NUCLEOTIDE SEQUENCE [LARGE SCALE GENOMIC DNA]</scope>
    <source>
        <strain evidence="2">Houghton</strain>
    </source>
</reference>
<evidence type="ECO:0000313" key="2">
    <source>
        <dbReference type="EMBL" id="CDJ50915.1"/>
    </source>
</evidence>
<dbReference type="AlphaFoldDB" id="U6LT13"/>
<dbReference type="Proteomes" id="UP000030750">
    <property type="component" value="Unassembled WGS sequence"/>
</dbReference>
<feature type="region of interest" description="Disordered" evidence="1">
    <location>
        <begin position="1"/>
        <end position="21"/>
    </location>
</feature>
<gene>
    <name evidence="2" type="ORF">EBH_0037500</name>
</gene>
<evidence type="ECO:0000256" key="1">
    <source>
        <dbReference type="SAM" id="MobiDB-lite"/>
    </source>
</evidence>
<evidence type="ECO:0000313" key="3">
    <source>
        <dbReference type="Proteomes" id="UP000030750"/>
    </source>
</evidence>
<dbReference type="OrthoDB" id="347065at2759"/>
<proteinExistence type="predicted"/>